<gene>
    <name evidence="5" type="ORF">Q5716_00385</name>
</gene>
<organism evidence="5 6">
    <name type="scientific">Antiquaquibacter soli</name>
    <dbReference type="NCBI Taxonomy" id="3064523"/>
    <lineage>
        <taxon>Bacteria</taxon>
        <taxon>Bacillati</taxon>
        <taxon>Actinomycetota</taxon>
        <taxon>Actinomycetes</taxon>
        <taxon>Micrococcales</taxon>
        <taxon>Microbacteriaceae</taxon>
        <taxon>Antiquaquibacter</taxon>
    </lineage>
</organism>
<comment type="caution">
    <text evidence="5">The sequence shown here is derived from an EMBL/GenBank/DDBJ whole genome shotgun (WGS) entry which is preliminary data.</text>
</comment>
<sequence>MTWVYPAEEAAATTRFGLAVASFWVAVVFLVGGASTLVTNAVLGGLAAPVLGLTATAVLIGLLVVVRVWRGFAVWFGAAVIAVGGVAVGMLGLGLSVNEATWFPKVAALVGITALGGIADRWTGAAGTIVAYLVGQAVLTALAPGHAVELAPALIALVVAVYYGFLNETRRRGRSAADRLDAAARADLAASQRRAFELRSRALVHDTVLSDLVALGMSPPGPLSESARASIRESLAAVRGPDDAESYVSRPSRALDAVLERERALGLHVEVTGETGVLDSLDAAPRAALLQAIDQALVNVRKHAGVESAELSLIASGASVVATVVDEGVGFSEADIPADRFGFRESIRGSLEAVGGTARILSSPDAGTSVLLTVPLGEGGDS</sequence>
<keyword evidence="4" id="KW-1133">Transmembrane helix</keyword>
<evidence type="ECO:0000256" key="1">
    <source>
        <dbReference type="ARBA" id="ARBA00022679"/>
    </source>
</evidence>
<keyword evidence="6" id="KW-1185">Reference proteome</keyword>
<feature type="transmembrane region" description="Helical" evidence="4">
    <location>
        <begin position="126"/>
        <end position="144"/>
    </location>
</feature>
<feature type="transmembrane region" description="Helical" evidence="4">
    <location>
        <begin position="46"/>
        <end position="66"/>
    </location>
</feature>
<keyword evidence="2" id="KW-0418">Kinase</keyword>
<feature type="transmembrane region" description="Helical" evidence="4">
    <location>
        <begin position="12"/>
        <end position="34"/>
    </location>
</feature>
<dbReference type="PANTHER" id="PTHR24421">
    <property type="entry name" value="NITRATE/NITRITE SENSOR PROTEIN NARX-RELATED"/>
    <property type="match status" value="1"/>
</dbReference>
<evidence type="ECO:0000256" key="3">
    <source>
        <dbReference type="ARBA" id="ARBA00023012"/>
    </source>
</evidence>
<keyword evidence="4" id="KW-0812">Transmembrane</keyword>
<accession>A0ABT9BN17</accession>
<evidence type="ECO:0000313" key="5">
    <source>
        <dbReference type="EMBL" id="MDO7880677.1"/>
    </source>
</evidence>
<keyword evidence="1" id="KW-0808">Transferase</keyword>
<dbReference type="RefSeq" id="WP_305001108.1">
    <property type="nucleotide sequence ID" value="NZ_JAUQUB010000001.1"/>
</dbReference>
<feature type="transmembrane region" description="Helical" evidence="4">
    <location>
        <begin position="73"/>
        <end position="96"/>
    </location>
</feature>
<dbReference type="PANTHER" id="PTHR24421:SF61">
    <property type="entry name" value="OXYGEN SENSOR HISTIDINE KINASE NREB"/>
    <property type="match status" value="1"/>
</dbReference>
<feature type="transmembrane region" description="Helical" evidence="4">
    <location>
        <begin position="150"/>
        <end position="166"/>
    </location>
</feature>
<evidence type="ECO:0000256" key="2">
    <source>
        <dbReference type="ARBA" id="ARBA00022777"/>
    </source>
</evidence>
<reference evidence="5 6" key="1">
    <citation type="submission" date="2023-07" db="EMBL/GenBank/DDBJ databases">
        <title>Protaetiibacter sp. nov WY-16 isolated from soil.</title>
        <authorList>
            <person name="Liu B."/>
            <person name="Wan Y."/>
        </authorList>
    </citation>
    <scope>NUCLEOTIDE SEQUENCE [LARGE SCALE GENOMIC DNA]</scope>
    <source>
        <strain evidence="5 6">WY-16</strain>
    </source>
</reference>
<dbReference type="Gene3D" id="3.30.565.10">
    <property type="entry name" value="Histidine kinase-like ATPase, C-terminal domain"/>
    <property type="match status" value="1"/>
</dbReference>
<feature type="transmembrane region" description="Helical" evidence="4">
    <location>
        <begin position="102"/>
        <end position="119"/>
    </location>
</feature>
<evidence type="ECO:0000313" key="6">
    <source>
        <dbReference type="Proteomes" id="UP001241072"/>
    </source>
</evidence>
<keyword evidence="4" id="KW-0472">Membrane</keyword>
<evidence type="ECO:0000256" key="4">
    <source>
        <dbReference type="SAM" id="Phobius"/>
    </source>
</evidence>
<dbReference type="EMBL" id="JAUQUB010000001">
    <property type="protein sequence ID" value="MDO7880677.1"/>
    <property type="molecule type" value="Genomic_DNA"/>
</dbReference>
<dbReference type="InterPro" id="IPR050482">
    <property type="entry name" value="Sensor_HK_TwoCompSys"/>
</dbReference>
<dbReference type="CDD" id="cd16917">
    <property type="entry name" value="HATPase_UhpB-NarQ-NarX-like"/>
    <property type="match status" value="1"/>
</dbReference>
<proteinExistence type="predicted"/>
<evidence type="ECO:0008006" key="7">
    <source>
        <dbReference type="Google" id="ProtNLM"/>
    </source>
</evidence>
<dbReference type="Proteomes" id="UP001241072">
    <property type="component" value="Unassembled WGS sequence"/>
</dbReference>
<protein>
    <recommendedName>
        <fullName evidence="7">Signal transduction histidine kinase</fullName>
    </recommendedName>
</protein>
<keyword evidence="3" id="KW-0902">Two-component regulatory system</keyword>
<dbReference type="InterPro" id="IPR036890">
    <property type="entry name" value="HATPase_C_sf"/>
</dbReference>
<name>A0ABT9BN17_9MICO</name>
<dbReference type="SUPFAM" id="SSF55874">
    <property type="entry name" value="ATPase domain of HSP90 chaperone/DNA topoisomerase II/histidine kinase"/>
    <property type="match status" value="1"/>
</dbReference>